<evidence type="ECO:0000256" key="8">
    <source>
        <dbReference type="SAM" id="Phobius"/>
    </source>
</evidence>
<feature type="transmembrane region" description="Helical" evidence="8">
    <location>
        <begin position="366"/>
        <end position="389"/>
    </location>
</feature>
<evidence type="ECO:0000256" key="5">
    <source>
        <dbReference type="ARBA" id="ARBA00023065"/>
    </source>
</evidence>
<dbReference type="SUPFAM" id="SSF81340">
    <property type="entry name" value="Clc chloride channel"/>
    <property type="match status" value="1"/>
</dbReference>
<evidence type="ECO:0000313" key="10">
    <source>
        <dbReference type="EMBL" id="MXP74902.1"/>
    </source>
</evidence>
<evidence type="ECO:0000256" key="1">
    <source>
        <dbReference type="ARBA" id="ARBA00004141"/>
    </source>
</evidence>
<evidence type="ECO:0000256" key="2">
    <source>
        <dbReference type="ARBA" id="ARBA00022448"/>
    </source>
</evidence>
<comment type="caution">
    <text evidence="10">The sequence shown here is derived from an EMBL/GenBank/DDBJ whole genome shotgun (WGS) entry which is preliminary data.</text>
</comment>
<dbReference type="PROSITE" id="PS51202">
    <property type="entry name" value="RCK_C"/>
    <property type="match status" value="1"/>
</dbReference>
<protein>
    <submittedName>
        <fullName evidence="10">ClC family H(+)/Cl(-) exchange transporter</fullName>
    </submittedName>
</protein>
<organism evidence="10 11">
    <name type="scientific">Sporofaciens musculi</name>
    <dbReference type="NCBI Taxonomy" id="2681861"/>
    <lineage>
        <taxon>Bacteria</taxon>
        <taxon>Bacillati</taxon>
        <taxon>Bacillota</taxon>
        <taxon>Clostridia</taxon>
        <taxon>Lachnospirales</taxon>
        <taxon>Lachnospiraceae</taxon>
        <taxon>Sporofaciens</taxon>
    </lineage>
</organism>
<name>A0A7X3MEL4_9FIRM</name>
<keyword evidence="4 8" id="KW-1133">Transmembrane helix</keyword>
<gene>
    <name evidence="10" type="ORF">GN277_05770</name>
</gene>
<proteinExistence type="predicted"/>
<dbReference type="InterPro" id="IPR036721">
    <property type="entry name" value="RCK_C_sf"/>
</dbReference>
<feature type="domain" description="RCK C-terminal" evidence="9">
    <location>
        <begin position="431"/>
        <end position="514"/>
    </location>
</feature>
<feature type="transmembrane region" description="Helical" evidence="8">
    <location>
        <begin position="194"/>
        <end position="218"/>
    </location>
</feature>
<comment type="subcellular location">
    <subcellularLocation>
        <location evidence="1">Membrane</location>
        <topology evidence="1">Multi-pass membrane protein</topology>
    </subcellularLocation>
</comment>
<dbReference type="RefSeq" id="WP_159750231.1">
    <property type="nucleotide sequence ID" value="NZ_WUQX01000001.1"/>
</dbReference>
<evidence type="ECO:0000259" key="9">
    <source>
        <dbReference type="PROSITE" id="PS51202"/>
    </source>
</evidence>
<keyword evidence="2" id="KW-0813">Transport</keyword>
<feature type="transmembrane region" description="Helical" evidence="8">
    <location>
        <begin position="333"/>
        <end position="354"/>
    </location>
</feature>
<feature type="transmembrane region" description="Helical" evidence="8">
    <location>
        <begin position="106"/>
        <end position="127"/>
    </location>
</feature>
<dbReference type="InterPro" id="IPR001807">
    <property type="entry name" value="ClC"/>
</dbReference>
<feature type="transmembrane region" description="Helical" evidence="8">
    <location>
        <begin position="395"/>
        <end position="415"/>
    </location>
</feature>
<dbReference type="Proteomes" id="UP000460412">
    <property type="component" value="Unassembled WGS sequence"/>
</dbReference>
<dbReference type="PANTHER" id="PTHR45711:SF6">
    <property type="entry name" value="CHLORIDE CHANNEL PROTEIN"/>
    <property type="match status" value="1"/>
</dbReference>
<feature type="transmembrane region" description="Helical" evidence="8">
    <location>
        <begin position="62"/>
        <end position="80"/>
    </location>
</feature>
<keyword evidence="5" id="KW-0406">Ion transport</keyword>
<dbReference type="SUPFAM" id="SSF116726">
    <property type="entry name" value="TrkA C-terminal domain-like"/>
    <property type="match status" value="1"/>
</dbReference>
<dbReference type="PRINTS" id="PR00762">
    <property type="entry name" value="CLCHANNEL"/>
</dbReference>
<dbReference type="GO" id="GO:0005247">
    <property type="term" value="F:voltage-gated chloride channel activity"/>
    <property type="evidence" value="ECO:0007669"/>
    <property type="project" value="TreeGrafter"/>
</dbReference>
<keyword evidence="6 8" id="KW-0472">Membrane</keyword>
<dbReference type="InterPro" id="IPR006037">
    <property type="entry name" value="RCK_C"/>
</dbReference>
<reference evidence="10 11" key="1">
    <citation type="submission" date="2019-12" db="EMBL/GenBank/DDBJ databases">
        <title>Sporaefaciens musculi gen. nov., sp. nov., a novel bacterium isolated from the caecum of an obese mouse.</title>
        <authorList>
            <person name="Rasmussen T.S."/>
            <person name="Streidl T."/>
            <person name="Hitch T.C.A."/>
            <person name="Wortmann E."/>
            <person name="Deptula P."/>
            <person name="Hansen M."/>
            <person name="Nielsen D.S."/>
            <person name="Clavel T."/>
            <person name="Vogensen F.K."/>
        </authorList>
    </citation>
    <scope>NUCLEOTIDE SEQUENCE [LARGE SCALE GENOMIC DNA]</scope>
    <source>
        <strain evidence="10 11">WCA-9-b2</strain>
    </source>
</reference>
<feature type="transmembrane region" description="Helical" evidence="8">
    <location>
        <begin position="157"/>
        <end position="182"/>
    </location>
</feature>
<dbReference type="CDD" id="cd01031">
    <property type="entry name" value="EriC"/>
    <property type="match status" value="1"/>
</dbReference>
<keyword evidence="3 8" id="KW-0812">Transmembrane</keyword>
<evidence type="ECO:0000256" key="7">
    <source>
        <dbReference type="ARBA" id="ARBA00023214"/>
    </source>
</evidence>
<dbReference type="Gene3D" id="3.30.70.1450">
    <property type="entry name" value="Regulator of K+ conductance, C-terminal domain"/>
    <property type="match status" value="1"/>
</dbReference>
<dbReference type="Pfam" id="PF02080">
    <property type="entry name" value="TrkA_C"/>
    <property type="match status" value="1"/>
</dbReference>
<accession>A0A7X3MEL4</accession>
<keyword evidence="11" id="KW-1185">Reference proteome</keyword>
<feature type="transmembrane region" description="Helical" evidence="8">
    <location>
        <begin position="15"/>
        <end position="41"/>
    </location>
</feature>
<sequence length="520" mass="56808">MEKDTSSTIRRAEQFQMILIGEGLVVGGIAGLVIVLYRMFLEYAGKWLNMLLEFCKGKPIRIAGWFLVLLVLAWLVGKLLKYEPMISGSGIPQLEGEMTGKLDQRWWRVLPAKFLGGFLCLLGGLALGREGPSIQLGAMVGKGVSKGMERGVTEEKYLLTCGASAGLAAAFHAPLAGVMFSLEEVHKNFSVSVLVSVMTASLSADFMASTVMGVDSVFQFQIIRPLPPEYYGMILLLGIVLGALGAFYNWFTLKVQSFYRNAKGLSVTKKLMIPFLCAGVLGFTMPEFLGSGHALLDYLTTEDVMLGTILFFLVGRFIFSAVCFGSGAPGGIFFPLLVLGGFIGGAFATVGVHYMGLDMMYINNFVVLAMAGYFAAIVRAPLTGIILIFEMTGSLSQMMTLSIVSVVAYVVATLLRSKPIYESLLERILEQRGEEKAVDHGEKVLQNFVVLQGSRLEEALIKEIEWPKNCLIVAVQRGSDEIIPRGSTKLRTGDVIVAMTNEREIAAVHDEMEKLCREVF</sequence>
<keyword evidence="7" id="KW-0868">Chloride</keyword>
<dbReference type="Gene3D" id="1.10.3080.10">
    <property type="entry name" value="Clc chloride channel"/>
    <property type="match status" value="1"/>
</dbReference>
<dbReference type="GO" id="GO:0005886">
    <property type="term" value="C:plasma membrane"/>
    <property type="evidence" value="ECO:0007669"/>
    <property type="project" value="TreeGrafter"/>
</dbReference>
<evidence type="ECO:0000256" key="6">
    <source>
        <dbReference type="ARBA" id="ARBA00023136"/>
    </source>
</evidence>
<dbReference type="AlphaFoldDB" id="A0A7X3MEL4"/>
<dbReference type="Pfam" id="PF00654">
    <property type="entry name" value="Voltage_CLC"/>
    <property type="match status" value="1"/>
</dbReference>
<dbReference type="GO" id="GO:0008324">
    <property type="term" value="F:monoatomic cation transmembrane transporter activity"/>
    <property type="evidence" value="ECO:0007669"/>
    <property type="project" value="InterPro"/>
</dbReference>
<evidence type="ECO:0000256" key="4">
    <source>
        <dbReference type="ARBA" id="ARBA00022989"/>
    </source>
</evidence>
<dbReference type="PANTHER" id="PTHR45711">
    <property type="entry name" value="CHLORIDE CHANNEL PROTEIN"/>
    <property type="match status" value="1"/>
</dbReference>
<feature type="transmembrane region" description="Helical" evidence="8">
    <location>
        <begin position="271"/>
        <end position="292"/>
    </location>
</feature>
<dbReference type="EMBL" id="WUQX01000001">
    <property type="protein sequence ID" value="MXP74902.1"/>
    <property type="molecule type" value="Genomic_DNA"/>
</dbReference>
<feature type="transmembrane region" description="Helical" evidence="8">
    <location>
        <begin position="230"/>
        <end position="251"/>
    </location>
</feature>
<evidence type="ECO:0000313" key="11">
    <source>
        <dbReference type="Proteomes" id="UP000460412"/>
    </source>
</evidence>
<evidence type="ECO:0000256" key="3">
    <source>
        <dbReference type="ARBA" id="ARBA00022692"/>
    </source>
</evidence>
<feature type="transmembrane region" description="Helical" evidence="8">
    <location>
        <begin position="304"/>
        <end position="327"/>
    </location>
</feature>
<dbReference type="GO" id="GO:0006813">
    <property type="term" value="P:potassium ion transport"/>
    <property type="evidence" value="ECO:0007669"/>
    <property type="project" value="InterPro"/>
</dbReference>
<dbReference type="InterPro" id="IPR014743">
    <property type="entry name" value="Cl-channel_core"/>
</dbReference>